<dbReference type="SMART" id="SM00421">
    <property type="entry name" value="HTH_LUXR"/>
    <property type="match status" value="1"/>
</dbReference>
<evidence type="ECO:0000256" key="3">
    <source>
        <dbReference type="ARBA" id="ARBA00023125"/>
    </source>
</evidence>
<keyword evidence="1 5" id="KW-0597">Phosphoprotein</keyword>
<dbReference type="EMBL" id="CP120988">
    <property type="protein sequence ID" value="WLQ56040.1"/>
    <property type="molecule type" value="Genomic_DNA"/>
</dbReference>
<accession>A0ABY9ILK2</accession>
<dbReference type="PROSITE" id="PS50110">
    <property type="entry name" value="RESPONSE_REGULATORY"/>
    <property type="match status" value="1"/>
</dbReference>
<dbReference type="PROSITE" id="PS50043">
    <property type="entry name" value="HTH_LUXR_2"/>
    <property type="match status" value="1"/>
</dbReference>
<evidence type="ECO:0000259" key="7">
    <source>
        <dbReference type="PROSITE" id="PS50043"/>
    </source>
</evidence>
<feature type="domain" description="Response regulatory" evidence="8">
    <location>
        <begin position="4"/>
        <end position="119"/>
    </location>
</feature>
<dbReference type="SMART" id="SM00448">
    <property type="entry name" value="REC"/>
    <property type="match status" value="1"/>
</dbReference>
<proteinExistence type="predicted"/>
<evidence type="ECO:0000259" key="8">
    <source>
        <dbReference type="PROSITE" id="PS50110"/>
    </source>
</evidence>
<keyword evidence="4" id="KW-0804">Transcription</keyword>
<dbReference type="InterPro" id="IPR001789">
    <property type="entry name" value="Sig_transdc_resp-reg_receiver"/>
</dbReference>
<dbReference type="CDD" id="cd06170">
    <property type="entry name" value="LuxR_C_like"/>
    <property type="match status" value="1"/>
</dbReference>
<dbReference type="InterPro" id="IPR000792">
    <property type="entry name" value="Tscrpt_reg_LuxR_C"/>
</dbReference>
<gene>
    <name evidence="9" type="ORF">P8A19_11535</name>
</gene>
<keyword evidence="3" id="KW-0238">DNA-binding</keyword>
<evidence type="ECO:0000313" key="9">
    <source>
        <dbReference type="EMBL" id="WLQ56040.1"/>
    </source>
</evidence>
<evidence type="ECO:0000256" key="4">
    <source>
        <dbReference type="ARBA" id="ARBA00023163"/>
    </source>
</evidence>
<evidence type="ECO:0000256" key="5">
    <source>
        <dbReference type="PROSITE-ProRule" id="PRU00169"/>
    </source>
</evidence>
<evidence type="ECO:0000256" key="6">
    <source>
        <dbReference type="SAM" id="MobiDB-lite"/>
    </source>
</evidence>
<dbReference type="Pfam" id="PF00196">
    <property type="entry name" value="GerE"/>
    <property type="match status" value="1"/>
</dbReference>
<protein>
    <submittedName>
        <fullName evidence="9">Response regulator transcription factor</fullName>
    </submittedName>
</protein>
<name>A0ABY9ILK2_9ACTN</name>
<feature type="region of interest" description="Disordered" evidence="6">
    <location>
        <begin position="218"/>
        <end position="242"/>
    </location>
</feature>
<organism evidence="9 10">
    <name type="scientific">Streptomyces poriferorum</name>
    <dbReference type="NCBI Taxonomy" id="2798799"/>
    <lineage>
        <taxon>Bacteria</taxon>
        <taxon>Bacillati</taxon>
        <taxon>Actinomycetota</taxon>
        <taxon>Actinomycetes</taxon>
        <taxon>Kitasatosporales</taxon>
        <taxon>Streptomycetaceae</taxon>
        <taxon>Streptomyces</taxon>
    </lineage>
</organism>
<sequence>MTIRVVVADDQELVRSGFAMILDAQPDIEVVAEAGDGASAVEAVRRLAPEVALLDIRMPGTDGIEACRTITAGSACRTVMLTTFDSDEYVYEALHAGASGFLLKDVRRDDLVHAVRVVAAGDSLLAPSVARRLIAEYTSRPPTAAAEPSARLDVLTTREHETLLHLARGLSNAEIAAALVVSEHTVKTHVGNVLSKLGLRDRIQAVICAYECGVVSPSAEGGPEGLSPAQGRKPPPRKPPLG</sequence>
<dbReference type="InterPro" id="IPR058245">
    <property type="entry name" value="NreC/VraR/RcsB-like_REC"/>
</dbReference>
<dbReference type="PANTHER" id="PTHR43214">
    <property type="entry name" value="TWO-COMPONENT RESPONSE REGULATOR"/>
    <property type="match status" value="1"/>
</dbReference>
<evidence type="ECO:0000256" key="1">
    <source>
        <dbReference type="ARBA" id="ARBA00022553"/>
    </source>
</evidence>
<evidence type="ECO:0000256" key="2">
    <source>
        <dbReference type="ARBA" id="ARBA00023015"/>
    </source>
</evidence>
<feature type="modified residue" description="4-aspartylphosphate" evidence="5">
    <location>
        <position position="55"/>
    </location>
</feature>
<dbReference type="CDD" id="cd17535">
    <property type="entry name" value="REC_NarL-like"/>
    <property type="match status" value="1"/>
</dbReference>
<dbReference type="PROSITE" id="PS00622">
    <property type="entry name" value="HTH_LUXR_1"/>
    <property type="match status" value="1"/>
</dbReference>
<dbReference type="PANTHER" id="PTHR43214:SF24">
    <property type="entry name" value="TRANSCRIPTIONAL REGULATORY PROTEIN NARL-RELATED"/>
    <property type="match status" value="1"/>
</dbReference>
<dbReference type="Proteomes" id="UP001235744">
    <property type="component" value="Chromosome"/>
</dbReference>
<keyword evidence="2" id="KW-0805">Transcription regulation</keyword>
<evidence type="ECO:0000313" key="10">
    <source>
        <dbReference type="Proteomes" id="UP001235744"/>
    </source>
</evidence>
<dbReference type="InterPro" id="IPR039420">
    <property type="entry name" value="WalR-like"/>
</dbReference>
<dbReference type="Pfam" id="PF00072">
    <property type="entry name" value="Response_reg"/>
    <property type="match status" value="1"/>
</dbReference>
<keyword evidence="10" id="KW-1185">Reference proteome</keyword>
<feature type="domain" description="HTH luxR-type" evidence="7">
    <location>
        <begin position="148"/>
        <end position="213"/>
    </location>
</feature>
<dbReference type="RefSeq" id="WP_219568073.1">
    <property type="nucleotide sequence ID" value="NZ_CP120988.1"/>
</dbReference>
<reference evidence="9 10" key="1">
    <citation type="submission" date="2023-03" db="EMBL/GenBank/DDBJ databases">
        <title>Isolation and description of six Streptomyces strains from soil environments, able to metabolize different microbial glucans.</title>
        <authorList>
            <person name="Widen T."/>
            <person name="Larsbrink J."/>
        </authorList>
    </citation>
    <scope>NUCLEOTIDE SEQUENCE [LARGE SCALE GENOMIC DNA]</scope>
    <source>
        <strain evidence="9 10">Alt2</strain>
    </source>
</reference>